<accession>A0ABP8Y8S2</accession>
<dbReference type="EMBL" id="BAABLO010000010">
    <property type="protein sequence ID" value="GAA4723585.1"/>
    <property type="molecule type" value="Genomic_DNA"/>
</dbReference>
<name>A0ABP8Y8S2_9MICO</name>
<dbReference type="RefSeq" id="WP_345503275.1">
    <property type="nucleotide sequence ID" value="NZ_BAABLO010000010.1"/>
</dbReference>
<comment type="caution">
    <text evidence="1">The sequence shown here is derived from an EMBL/GenBank/DDBJ whole genome shotgun (WGS) entry which is preliminary data.</text>
</comment>
<keyword evidence="2" id="KW-1185">Reference proteome</keyword>
<dbReference type="Proteomes" id="UP001500556">
    <property type="component" value="Unassembled WGS sequence"/>
</dbReference>
<reference evidence="2" key="1">
    <citation type="journal article" date="2019" name="Int. J. Syst. Evol. Microbiol.">
        <title>The Global Catalogue of Microorganisms (GCM) 10K type strain sequencing project: providing services to taxonomists for standard genome sequencing and annotation.</title>
        <authorList>
            <consortium name="The Broad Institute Genomics Platform"/>
            <consortium name="The Broad Institute Genome Sequencing Center for Infectious Disease"/>
            <person name="Wu L."/>
            <person name="Ma J."/>
        </authorList>
    </citation>
    <scope>NUCLEOTIDE SEQUENCE [LARGE SCALE GENOMIC DNA]</scope>
    <source>
        <strain evidence="2">JCM 18961</strain>
    </source>
</reference>
<protein>
    <submittedName>
        <fullName evidence="1">Uncharacterized protein</fullName>
    </submittedName>
</protein>
<evidence type="ECO:0000313" key="1">
    <source>
        <dbReference type="EMBL" id="GAA4723585.1"/>
    </source>
</evidence>
<evidence type="ECO:0000313" key="2">
    <source>
        <dbReference type="Proteomes" id="UP001500556"/>
    </source>
</evidence>
<organism evidence="1 2">
    <name type="scientific">Pedococcus ginsenosidimutans</name>
    <dbReference type="NCBI Taxonomy" id="490570"/>
    <lineage>
        <taxon>Bacteria</taxon>
        <taxon>Bacillati</taxon>
        <taxon>Actinomycetota</taxon>
        <taxon>Actinomycetes</taxon>
        <taxon>Micrococcales</taxon>
        <taxon>Intrasporangiaceae</taxon>
        <taxon>Pedococcus</taxon>
    </lineage>
</organism>
<proteinExistence type="predicted"/>
<gene>
    <name evidence="1" type="ORF">GCM10025782_21960</name>
</gene>
<sequence length="311" mass="32392">MSAGWVAVGVRARAMTSRRLGSGGARGLAAVDSWADAVELLAASTYGHDVHPGQTLAQAQHGVVATMVWNLRVLAGWAPREGVTILRAMLAPVEVANTLDHLEALAGRRTPDPHRIAGLGTAWQRLEQATTVPQLRQVLATSAWGDPGGDGVRAVGLSMEAVAADRLVAAVPEATAWAAGSVALLLARELDTGQGPLPEPCRVAAARVVGWPAVRATTLKGLAAVLPRTAAWALAGAARPEDLWRAQADWWRRVDRDAGAMVRHSPPGREVLVGAVAALCVDAWRVRAALELAALAGRGVRASGEDVDAVA</sequence>